<dbReference type="EMBL" id="CAKJTI010000045">
    <property type="protein sequence ID" value="CAG9614929.1"/>
    <property type="molecule type" value="Genomic_DNA"/>
</dbReference>
<organism evidence="1 2">
    <name type="scientific">Bacillus rhizoplanae</name>
    <dbReference type="NCBI Taxonomy" id="2880966"/>
    <lineage>
        <taxon>Bacteria</taxon>
        <taxon>Bacillati</taxon>
        <taxon>Bacillota</taxon>
        <taxon>Bacilli</taxon>
        <taxon>Bacillales</taxon>
        <taxon>Bacillaceae</taxon>
        <taxon>Bacillus</taxon>
    </lineage>
</organism>
<accession>A0ABM8YGH5</accession>
<reference evidence="1 2" key="1">
    <citation type="submission" date="2021-10" db="EMBL/GenBank/DDBJ databases">
        <authorList>
            <person name="Criscuolo A."/>
        </authorList>
    </citation>
    <scope>NUCLEOTIDE SEQUENCE [LARGE SCALE GENOMIC DNA]</scope>
    <source>
        <strain evidence="2">CIP 111899</strain>
    </source>
</reference>
<evidence type="ECO:0000313" key="2">
    <source>
        <dbReference type="Proteomes" id="UP000789423"/>
    </source>
</evidence>
<proteinExistence type="predicted"/>
<sequence>MRFILFYFIFAPEPRVYVIGIFLLIESTKHITLIMKLDASDFYGVVSVIKPRLAVTV</sequence>
<keyword evidence="2" id="KW-1185">Reference proteome</keyword>
<dbReference type="Proteomes" id="UP000789423">
    <property type="component" value="Unassembled WGS sequence"/>
</dbReference>
<gene>
    <name evidence="1" type="ORF">BACCIP111899_04163</name>
</gene>
<protein>
    <submittedName>
        <fullName evidence="1">Uncharacterized protein</fullName>
    </submittedName>
</protein>
<name>A0ABM8YGH5_9BACI</name>
<comment type="caution">
    <text evidence="1">The sequence shown here is derived from an EMBL/GenBank/DDBJ whole genome shotgun (WGS) entry which is preliminary data.</text>
</comment>
<evidence type="ECO:0000313" key="1">
    <source>
        <dbReference type="EMBL" id="CAG9614929.1"/>
    </source>
</evidence>